<sequence length="97" mass="11158">MGIERVLLPLSSQVRVQNVKYLPEHENQHLTLVDSINVKLGKDYNMVGVAGPICDPVFLCHGCLQRSRPMMYDMFKLHRASTHFVRSSLRKGNNRQH</sequence>
<comment type="caution">
    <text evidence="1">The sequence shown here is derived from an EMBL/GenBank/DDBJ whole genome shotgun (WGS) entry which is preliminary data.</text>
</comment>
<organism evidence="1 2">
    <name type="scientific">Acropora cervicornis</name>
    <name type="common">Staghorn coral</name>
    <dbReference type="NCBI Taxonomy" id="6130"/>
    <lineage>
        <taxon>Eukaryota</taxon>
        <taxon>Metazoa</taxon>
        <taxon>Cnidaria</taxon>
        <taxon>Anthozoa</taxon>
        <taxon>Hexacorallia</taxon>
        <taxon>Scleractinia</taxon>
        <taxon>Astrocoeniina</taxon>
        <taxon>Acroporidae</taxon>
        <taxon>Acropora</taxon>
    </lineage>
</organism>
<proteinExistence type="predicted"/>
<dbReference type="EMBL" id="JARQWQ010000022">
    <property type="protein sequence ID" value="KAK2564569.1"/>
    <property type="molecule type" value="Genomic_DNA"/>
</dbReference>
<reference evidence="1" key="1">
    <citation type="journal article" date="2023" name="G3 (Bethesda)">
        <title>Whole genome assembly and annotation of the endangered Caribbean coral Acropora cervicornis.</title>
        <authorList>
            <person name="Selwyn J.D."/>
            <person name="Vollmer S.V."/>
        </authorList>
    </citation>
    <scope>NUCLEOTIDE SEQUENCE</scope>
    <source>
        <strain evidence="1">K2</strain>
    </source>
</reference>
<dbReference type="AlphaFoldDB" id="A0AAD9QNF3"/>
<evidence type="ECO:0000313" key="1">
    <source>
        <dbReference type="EMBL" id="KAK2564569.1"/>
    </source>
</evidence>
<protein>
    <submittedName>
        <fullName evidence="1">Uncharacterized protein</fullName>
    </submittedName>
</protein>
<reference evidence="1" key="2">
    <citation type="journal article" date="2023" name="Science">
        <title>Genomic signatures of disease resistance in endangered staghorn corals.</title>
        <authorList>
            <person name="Vollmer S.V."/>
            <person name="Selwyn J.D."/>
            <person name="Despard B.A."/>
            <person name="Roesel C.L."/>
        </authorList>
    </citation>
    <scope>NUCLEOTIDE SEQUENCE</scope>
    <source>
        <strain evidence="1">K2</strain>
    </source>
</reference>
<dbReference type="Proteomes" id="UP001249851">
    <property type="component" value="Unassembled WGS sequence"/>
</dbReference>
<keyword evidence="2" id="KW-1185">Reference proteome</keyword>
<gene>
    <name evidence="1" type="ORF">P5673_012021</name>
</gene>
<name>A0AAD9QNF3_ACRCE</name>
<accession>A0AAD9QNF3</accession>
<evidence type="ECO:0000313" key="2">
    <source>
        <dbReference type="Proteomes" id="UP001249851"/>
    </source>
</evidence>